<dbReference type="HOGENOM" id="CLU_145226_3_0_9"/>
<accession>C4Z5G5</accession>
<proteinExistence type="predicted"/>
<dbReference type="Proteomes" id="UP000001476">
    <property type="component" value="Chromosome"/>
</dbReference>
<dbReference type="NCBIfam" id="TIGR02530">
    <property type="entry name" value="flg_new"/>
    <property type="match status" value="1"/>
</dbReference>
<dbReference type="AlphaFoldDB" id="C4Z5G5"/>
<dbReference type="GeneID" id="41355554"/>
<sequence>MMNNMINGNITSIEQMTDYIGRNDSLNNVSKTYEGKTFADIYKQKRSIEEVISDSDIDASKKLKFSKHAGERLNERDIQLSDEQMTRLEEGTEKAISKGIKESLVIIDDLSFIVNTKNRTVITAMDQNNNNDNIYTNIDGAVII</sequence>
<organism evidence="1 2">
    <name type="scientific">Lachnospira eligens (strain ATCC 27750 / DSM 3376 / VPI C15-48 / C15-B4)</name>
    <name type="common">Eubacterium eligens</name>
    <dbReference type="NCBI Taxonomy" id="515620"/>
    <lineage>
        <taxon>Bacteria</taxon>
        <taxon>Bacillati</taxon>
        <taxon>Bacillota</taxon>
        <taxon>Clostridia</taxon>
        <taxon>Lachnospirales</taxon>
        <taxon>Lachnospiraceae</taxon>
        <taxon>Lachnospira</taxon>
    </lineage>
</organism>
<dbReference type="eggNOG" id="ENOG5032Y5R">
    <property type="taxonomic scope" value="Bacteria"/>
</dbReference>
<gene>
    <name evidence="1" type="ordered locus">EUBELI_00816</name>
</gene>
<evidence type="ECO:0000313" key="1">
    <source>
        <dbReference type="EMBL" id="ACR71824.1"/>
    </source>
</evidence>
<evidence type="ECO:0008006" key="3">
    <source>
        <dbReference type="Google" id="ProtNLM"/>
    </source>
</evidence>
<dbReference type="InterPro" id="IPR013367">
    <property type="entry name" value="Flagellar_put"/>
</dbReference>
<protein>
    <recommendedName>
        <fullName evidence="3">Flagellar protein</fullName>
    </recommendedName>
</protein>
<dbReference type="EMBL" id="CP001104">
    <property type="protein sequence ID" value="ACR71824.1"/>
    <property type="molecule type" value="Genomic_DNA"/>
</dbReference>
<dbReference type="KEGG" id="eel:EUBELI_00816"/>
<reference evidence="1 2" key="1">
    <citation type="journal article" date="2009" name="Proc. Natl. Acad. Sci. U.S.A.">
        <title>Characterizing a model human gut microbiota composed of members of its two dominant bacterial phyla.</title>
        <authorList>
            <person name="Mahowald M.A."/>
            <person name="Rey F.E."/>
            <person name="Seedorf H."/>
            <person name="Turnbaugh P.J."/>
            <person name="Fulton R.S."/>
            <person name="Wollam A."/>
            <person name="Shah N."/>
            <person name="Wang C."/>
            <person name="Magrini V."/>
            <person name="Wilson R.K."/>
            <person name="Cantarel B.L."/>
            <person name="Coutinho P.M."/>
            <person name="Henrissat B."/>
            <person name="Crock L.W."/>
            <person name="Russell A."/>
            <person name="Verberkmoes N.C."/>
            <person name="Hettich R.L."/>
            <person name="Gordon J.I."/>
        </authorList>
    </citation>
    <scope>NUCLEOTIDE SEQUENCE [LARGE SCALE GENOMIC DNA]</scope>
    <source>
        <strain evidence="2">ATCC 27750 / DSM 3376 / VPI C15-48 / C15-B4</strain>
    </source>
</reference>
<keyword evidence="2" id="KW-1185">Reference proteome</keyword>
<name>C4Z5G5_LACE2</name>
<evidence type="ECO:0000313" key="2">
    <source>
        <dbReference type="Proteomes" id="UP000001476"/>
    </source>
</evidence>
<dbReference type="RefSeq" id="WP_012739060.1">
    <property type="nucleotide sequence ID" value="NC_012778.1"/>
</dbReference>
<dbReference type="Pfam" id="PF12611">
    <property type="entry name" value="Flagellar_put"/>
    <property type="match status" value="1"/>
</dbReference>
<dbReference type="STRING" id="515620.EUBELI_00816"/>